<dbReference type="OrthoDB" id="9801510at2"/>
<dbReference type="Proteomes" id="UP000321805">
    <property type="component" value="Chromosome"/>
</dbReference>
<accession>A0A5B8U4M0</accession>
<evidence type="ECO:0000313" key="8">
    <source>
        <dbReference type="Proteomes" id="UP000321805"/>
    </source>
</evidence>
<evidence type="ECO:0000256" key="5">
    <source>
        <dbReference type="SAM" id="MobiDB-lite"/>
    </source>
</evidence>
<evidence type="ECO:0000313" key="7">
    <source>
        <dbReference type="EMBL" id="QEC47835.1"/>
    </source>
</evidence>
<dbReference type="EMBL" id="CP042430">
    <property type="protein sequence ID" value="QEC47835.1"/>
    <property type="molecule type" value="Genomic_DNA"/>
</dbReference>
<reference evidence="7 8" key="1">
    <citation type="journal article" date="2018" name="J. Microbiol.">
        <title>Baekduia soli gen. nov., sp. nov., a novel bacterium isolated from the soil of Baekdu Mountain and proposal of a novel family name, Baekduiaceae fam. nov.</title>
        <authorList>
            <person name="An D.S."/>
            <person name="Siddiqi M.Z."/>
            <person name="Kim K.H."/>
            <person name="Yu H.S."/>
            <person name="Im W.T."/>
        </authorList>
    </citation>
    <scope>NUCLEOTIDE SEQUENCE [LARGE SCALE GENOMIC DNA]</scope>
    <source>
        <strain evidence="7 8">BR7-21</strain>
    </source>
</reference>
<dbReference type="SUPFAM" id="SSF53850">
    <property type="entry name" value="Periplasmic binding protein-like II"/>
    <property type="match status" value="1"/>
</dbReference>
<keyword evidence="2 4" id="KW-0813">Transport</keyword>
<dbReference type="Pfam" id="PF12849">
    <property type="entry name" value="PBP_like_2"/>
    <property type="match status" value="1"/>
</dbReference>
<evidence type="ECO:0000256" key="3">
    <source>
        <dbReference type="ARBA" id="ARBA00022592"/>
    </source>
</evidence>
<proteinExistence type="inferred from homology"/>
<dbReference type="InterPro" id="IPR024370">
    <property type="entry name" value="PBP_domain"/>
</dbReference>
<dbReference type="PANTHER" id="PTHR42996:SF1">
    <property type="entry name" value="PHOSPHATE-BINDING PROTEIN PSTS"/>
    <property type="match status" value="1"/>
</dbReference>
<keyword evidence="8" id="KW-1185">Reference proteome</keyword>
<feature type="domain" description="PBP" evidence="6">
    <location>
        <begin position="57"/>
        <end position="349"/>
    </location>
</feature>
<keyword evidence="3 4" id="KW-0592">Phosphate transport</keyword>
<comment type="similarity">
    <text evidence="1 4">Belongs to the PstS family.</text>
</comment>
<dbReference type="AlphaFoldDB" id="A0A5B8U4M0"/>
<gene>
    <name evidence="7" type="primary">pstS</name>
    <name evidence="7" type="ORF">FSW04_09810</name>
</gene>
<evidence type="ECO:0000256" key="1">
    <source>
        <dbReference type="ARBA" id="ARBA00008725"/>
    </source>
</evidence>
<dbReference type="NCBIfam" id="TIGR00975">
    <property type="entry name" value="3a0107s03"/>
    <property type="match status" value="1"/>
</dbReference>
<dbReference type="GO" id="GO:0042301">
    <property type="term" value="F:phosphate ion binding"/>
    <property type="evidence" value="ECO:0007669"/>
    <property type="project" value="InterPro"/>
</dbReference>
<name>A0A5B8U4M0_9ACTN</name>
<protein>
    <recommendedName>
        <fullName evidence="4">Phosphate-binding protein</fullName>
    </recommendedName>
</protein>
<evidence type="ECO:0000256" key="2">
    <source>
        <dbReference type="ARBA" id="ARBA00022448"/>
    </source>
</evidence>
<dbReference type="InterPro" id="IPR050962">
    <property type="entry name" value="Phosphate-bind_PstS"/>
</dbReference>
<dbReference type="InterPro" id="IPR005673">
    <property type="entry name" value="ABC_phos-bd_PstS"/>
</dbReference>
<feature type="region of interest" description="Disordered" evidence="5">
    <location>
        <begin position="40"/>
        <end position="61"/>
    </location>
</feature>
<evidence type="ECO:0000259" key="6">
    <source>
        <dbReference type="Pfam" id="PF12849"/>
    </source>
</evidence>
<dbReference type="GO" id="GO:0035435">
    <property type="term" value="P:phosphate ion transmembrane transport"/>
    <property type="evidence" value="ECO:0007669"/>
    <property type="project" value="InterPro"/>
</dbReference>
<sequence>MATSACPATQRSRSSADVSSRSLVAATVAAALATGVAACGSSSNDNSSSTTANGASSSSGSSVKATLNGAGSTFAAPIYQQVGSDLKGQGLTINYQGVGSGAGVSQFSAGTVDFAGSDPALTADDKATIKKGEPIQIPFALGAITASYNLNGVKSGLKLDGATLAKIYLGTIKTWDDPAIKALNGGMTIPSTKITVVHRSDSSGTTKGFTGFLAAYSPEWKSGPGVDKDIKWPTGTGAKGNDGVAAAVKQTDGAIGYVEQAYALQNGFTFADVKNKSGAFVAPTLESTSAAADGIDIPTDLGVSTIDSPNAKAYPIVSQTFAITYADPCKAGMDATKAKGLKAMMSYLLGAGQDTIKKLSYAPIPDSLKAKDQAAVDAMQCNGAAIGS</sequence>
<dbReference type="KEGG" id="bsol:FSW04_09810"/>
<evidence type="ECO:0000256" key="4">
    <source>
        <dbReference type="PIRNR" id="PIRNR002756"/>
    </source>
</evidence>
<organism evidence="7 8">
    <name type="scientific">Baekduia soli</name>
    <dbReference type="NCBI Taxonomy" id="496014"/>
    <lineage>
        <taxon>Bacteria</taxon>
        <taxon>Bacillati</taxon>
        <taxon>Actinomycetota</taxon>
        <taxon>Thermoleophilia</taxon>
        <taxon>Solirubrobacterales</taxon>
        <taxon>Baekduiaceae</taxon>
        <taxon>Baekduia</taxon>
    </lineage>
</organism>
<dbReference type="PIRSF" id="PIRSF002756">
    <property type="entry name" value="PstS"/>
    <property type="match status" value="1"/>
</dbReference>
<dbReference type="PANTHER" id="PTHR42996">
    <property type="entry name" value="PHOSPHATE-BINDING PROTEIN PSTS"/>
    <property type="match status" value="1"/>
</dbReference>
<dbReference type="CDD" id="cd13565">
    <property type="entry name" value="PBP2_PstS"/>
    <property type="match status" value="1"/>
</dbReference>
<dbReference type="GO" id="GO:0043190">
    <property type="term" value="C:ATP-binding cassette (ABC) transporter complex"/>
    <property type="evidence" value="ECO:0007669"/>
    <property type="project" value="InterPro"/>
</dbReference>
<dbReference type="Gene3D" id="3.40.190.10">
    <property type="entry name" value="Periplasmic binding protein-like II"/>
    <property type="match status" value="2"/>
</dbReference>